<name>A0A9D5BLP2_PEA</name>
<sequence length="152" mass="17252">MVFNNKVMVRDAIKDYEMEMKKNVDLKKNDGKMMGVKLSHDQAYGAKRRAMDLIQGVGMDQFTHLRSYVQALHKSNPNINVVVQCADSNGGLSTGSSECECSYRATPLCEAYLWEFEAKISWVGIKRDYMECRKSYKNSSMGEGNGKDEKLE</sequence>
<keyword evidence="2" id="KW-1185">Reference proteome</keyword>
<proteinExistence type="predicted"/>
<dbReference type="AlphaFoldDB" id="A0A9D5BLP2"/>
<accession>A0A9D5BLP2</accession>
<dbReference type="Gramene" id="Psat01G0388900-T1">
    <property type="protein sequence ID" value="KAI5445821.1"/>
    <property type="gene ID" value="KIW84_013889"/>
</dbReference>
<evidence type="ECO:0000313" key="1">
    <source>
        <dbReference type="EMBL" id="KAI5445821.1"/>
    </source>
</evidence>
<dbReference type="EMBL" id="JAMSHJ010000001">
    <property type="protein sequence ID" value="KAI5445821.1"/>
    <property type="molecule type" value="Genomic_DNA"/>
</dbReference>
<reference evidence="1 2" key="1">
    <citation type="journal article" date="2022" name="Nat. Genet.">
        <title>Improved pea reference genome and pan-genome highlight genomic features and evolutionary characteristics.</title>
        <authorList>
            <person name="Yang T."/>
            <person name="Liu R."/>
            <person name="Luo Y."/>
            <person name="Hu S."/>
            <person name="Wang D."/>
            <person name="Wang C."/>
            <person name="Pandey M.K."/>
            <person name="Ge S."/>
            <person name="Xu Q."/>
            <person name="Li N."/>
            <person name="Li G."/>
            <person name="Huang Y."/>
            <person name="Saxena R.K."/>
            <person name="Ji Y."/>
            <person name="Li M."/>
            <person name="Yan X."/>
            <person name="He Y."/>
            <person name="Liu Y."/>
            <person name="Wang X."/>
            <person name="Xiang C."/>
            <person name="Varshney R.K."/>
            <person name="Ding H."/>
            <person name="Gao S."/>
            <person name="Zong X."/>
        </authorList>
    </citation>
    <scope>NUCLEOTIDE SEQUENCE [LARGE SCALE GENOMIC DNA]</scope>
    <source>
        <strain evidence="1 2">cv. Zhongwan 6</strain>
    </source>
</reference>
<dbReference type="Proteomes" id="UP001058974">
    <property type="component" value="Chromosome 1"/>
</dbReference>
<gene>
    <name evidence="1" type="ORF">KIW84_013889</name>
</gene>
<protein>
    <submittedName>
        <fullName evidence="1">Uncharacterized protein</fullName>
    </submittedName>
</protein>
<comment type="caution">
    <text evidence="1">The sequence shown here is derived from an EMBL/GenBank/DDBJ whole genome shotgun (WGS) entry which is preliminary data.</text>
</comment>
<organism evidence="1 2">
    <name type="scientific">Pisum sativum</name>
    <name type="common">Garden pea</name>
    <name type="synonym">Lathyrus oleraceus</name>
    <dbReference type="NCBI Taxonomy" id="3888"/>
    <lineage>
        <taxon>Eukaryota</taxon>
        <taxon>Viridiplantae</taxon>
        <taxon>Streptophyta</taxon>
        <taxon>Embryophyta</taxon>
        <taxon>Tracheophyta</taxon>
        <taxon>Spermatophyta</taxon>
        <taxon>Magnoliopsida</taxon>
        <taxon>eudicotyledons</taxon>
        <taxon>Gunneridae</taxon>
        <taxon>Pentapetalae</taxon>
        <taxon>rosids</taxon>
        <taxon>fabids</taxon>
        <taxon>Fabales</taxon>
        <taxon>Fabaceae</taxon>
        <taxon>Papilionoideae</taxon>
        <taxon>50 kb inversion clade</taxon>
        <taxon>NPAAA clade</taxon>
        <taxon>Hologalegina</taxon>
        <taxon>IRL clade</taxon>
        <taxon>Fabeae</taxon>
        <taxon>Lathyrus</taxon>
    </lineage>
</organism>
<evidence type="ECO:0000313" key="2">
    <source>
        <dbReference type="Proteomes" id="UP001058974"/>
    </source>
</evidence>